<dbReference type="Proteomes" id="UP000248795">
    <property type="component" value="Unassembled WGS sequence"/>
</dbReference>
<name>A0A2W2AT03_9HYPH</name>
<proteinExistence type="predicted"/>
<gene>
    <name evidence="1" type="ORF">DK847_09875</name>
</gene>
<evidence type="ECO:0000313" key="2">
    <source>
        <dbReference type="Proteomes" id="UP000248795"/>
    </source>
</evidence>
<reference evidence="2" key="1">
    <citation type="submission" date="2018-06" db="EMBL/GenBank/DDBJ databases">
        <title>Aestuariibacter litoralis strain KCTC 52945T.</title>
        <authorList>
            <person name="Li X."/>
            <person name="Salam N."/>
            <person name="Li J.-L."/>
            <person name="Chen Y.-M."/>
            <person name="Yang Z.-W."/>
            <person name="Zhang L.-Y."/>
            <person name="Han M.-X."/>
            <person name="Xiao M."/>
            <person name="Li W.-J."/>
        </authorList>
    </citation>
    <scope>NUCLEOTIDE SEQUENCE [LARGE SCALE GENOMIC DNA]</scope>
    <source>
        <strain evidence="2">KCTC 52945</strain>
    </source>
</reference>
<protein>
    <recommendedName>
        <fullName evidence="3">DUF3137 domain-containing protein</fullName>
    </recommendedName>
</protein>
<dbReference type="EMBL" id="QKVK01000004">
    <property type="protein sequence ID" value="PZF76772.1"/>
    <property type="molecule type" value="Genomic_DNA"/>
</dbReference>
<dbReference type="AlphaFoldDB" id="A0A2W2AT03"/>
<evidence type="ECO:0008006" key="3">
    <source>
        <dbReference type="Google" id="ProtNLM"/>
    </source>
</evidence>
<comment type="caution">
    <text evidence="1">The sequence shown here is derived from an EMBL/GenBank/DDBJ whole genome shotgun (WGS) entry which is preliminary data.</text>
</comment>
<evidence type="ECO:0000313" key="1">
    <source>
        <dbReference type="EMBL" id="PZF76772.1"/>
    </source>
</evidence>
<dbReference type="RefSeq" id="WP_111198229.1">
    <property type="nucleotide sequence ID" value="NZ_QKVK01000004.1"/>
</dbReference>
<keyword evidence="2" id="KW-1185">Reference proteome</keyword>
<accession>A0A2W2AT03</accession>
<organism evidence="1 2">
    <name type="scientific">Aestuariivirga litoralis</name>
    <dbReference type="NCBI Taxonomy" id="2650924"/>
    <lineage>
        <taxon>Bacteria</taxon>
        <taxon>Pseudomonadati</taxon>
        <taxon>Pseudomonadota</taxon>
        <taxon>Alphaproteobacteria</taxon>
        <taxon>Hyphomicrobiales</taxon>
        <taxon>Aestuariivirgaceae</taxon>
        <taxon>Aestuariivirga</taxon>
    </lineage>
</organism>
<sequence length="229" mass="25247">MSITHLLLALAAAIAGTGFLYALTASIRDGRVRASRRAAFLDDVQCLFTGGLKKLQPDGFPRISGTYRGATFDIQLVPDTLNFRKLPSLWLLVSLPEPMPVKATFDLMMRPRGVEVFSRHAALPVQMAPDPAFPHDCTVRTDAPQLLPPRQLLLKHAAILDDPRAKELVISPKGLRIVWLTEEASRGSYLLFRDSEMGLQPFPAAAAKPLLDYLLDLRDDLLAHPETAS</sequence>